<accession>A0ABW6MX60</accession>
<dbReference type="Proteomes" id="UP001601422">
    <property type="component" value="Unassembled WGS sequence"/>
</dbReference>
<sequence>MTAPLRTRASWLALATTAAFLVPVPSGEAALSDRPTVVSRVSATKGWQDTGFRVEAGETYTVSYLSGTWTVDHRTFPRVGASGYASSADSRIHQGCKLDDRRPYGTLHLAEGTGDTAAPVAQGQIRHASRGGRVRLRINDDDRCLADNAGSVRVKLSRGVPATALTDPFRHGSGEGRAPYRVVQGYHNNKGRCVIGRGPDHCANQLFSVDLEPTDKAAVSAKVYSPAPGTVRWRDSDTGCLGMDLADGLNLTVCHMSSFNVAAGASVRRNEVLGVRRTPWVHLGVDDRRAGRPYRPVTLTATTSGWDHTLDGAALTSGHEDGVGDVEAVQWGGRSYRVRNEEWAGLEGP</sequence>
<dbReference type="Gene3D" id="2.70.70.10">
    <property type="entry name" value="Glucose Permease (Domain IIA)"/>
    <property type="match status" value="1"/>
</dbReference>
<dbReference type="EMBL" id="JBIAJP010000004">
    <property type="protein sequence ID" value="MFF0005618.1"/>
    <property type="molecule type" value="Genomic_DNA"/>
</dbReference>
<keyword evidence="3" id="KW-1185">Reference proteome</keyword>
<evidence type="ECO:0000256" key="1">
    <source>
        <dbReference type="SAM" id="SignalP"/>
    </source>
</evidence>
<organism evidence="2 3">
    <name type="scientific">Streptomyces tibetensis</name>
    <dbReference type="NCBI Taxonomy" id="2382123"/>
    <lineage>
        <taxon>Bacteria</taxon>
        <taxon>Bacillati</taxon>
        <taxon>Actinomycetota</taxon>
        <taxon>Actinomycetes</taxon>
        <taxon>Kitasatosporales</taxon>
        <taxon>Streptomycetaceae</taxon>
        <taxon>Streptomyces</taxon>
    </lineage>
</organism>
<feature type="signal peptide" evidence="1">
    <location>
        <begin position="1"/>
        <end position="29"/>
    </location>
</feature>
<keyword evidence="1" id="KW-0732">Signal</keyword>
<evidence type="ECO:0000313" key="3">
    <source>
        <dbReference type="Proteomes" id="UP001601422"/>
    </source>
</evidence>
<feature type="chain" id="PRO_5047463522" evidence="1">
    <location>
        <begin position="30"/>
        <end position="349"/>
    </location>
</feature>
<reference evidence="2 3" key="1">
    <citation type="submission" date="2024-10" db="EMBL/GenBank/DDBJ databases">
        <title>The Natural Products Discovery Center: Release of the First 8490 Sequenced Strains for Exploring Actinobacteria Biosynthetic Diversity.</title>
        <authorList>
            <person name="Kalkreuter E."/>
            <person name="Kautsar S.A."/>
            <person name="Yang D."/>
            <person name="Bader C.D."/>
            <person name="Teijaro C.N."/>
            <person name="Fluegel L."/>
            <person name="Davis C.M."/>
            <person name="Simpson J.R."/>
            <person name="Lauterbach L."/>
            <person name="Steele A.D."/>
            <person name="Gui C."/>
            <person name="Meng S."/>
            <person name="Li G."/>
            <person name="Viehrig K."/>
            <person name="Ye F."/>
            <person name="Su P."/>
            <person name="Kiefer A.F."/>
            <person name="Nichols A."/>
            <person name="Cepeda A.J."/>
            <person name="Yan W."/>
            <person name="Fan B."/>
            <person name="Jiang Y."/>
            <person name="Adhikari A."/>
            <person name="Zheng C.-J."/>
            <person name="Schuster L."/>
            <person name="Cowan T.M."/>
            <person name="Smanski M.J."/>
            <person name="Chevrette M.G."/>
            <person name="De Carvalho L.P.S."/>
            <person name="Shen B."/>
        </authorList>
    </citation>
    <scope>NUCLEOTIDE SEQUENCE [LARGE SCALE GENOMIC DNA]</scope>
    <source>
        <strain evidence="2 3">NPDC005497</strain>
    </source>
</reference>
<gene>
    <name evidence="2" type="ORF">ACFYQT_19555</name>
</gene>
<protein>
    <submittedName>
        <fullName evidence="2">Uncharacterized protein</fullName>
    </submittedName>
</protein>
<dbReference type="InterPro" id="IPR011055">
    <property type="entry name" value="Dup_hybrid_motif"/>
</dbReference>
<proteinExistence type="predicted"/>
<evidence type="ECO:0000313" key="2">
    <source>
        <dbReference type="EMBL" id="MFF0005618.1"/>
    </source>
</evidence>
<name>A0ABW6MX60_9ACTN</name>
<dbReference type="RefSeq" id="WP_361949107.1">
    <property type="nucleotide sequence ID" value="NZ_JBEXVS010000014.1"/>
</dbReference>
<dbReference type="SUPFAM" id="SSF51261">
    <property type="entry name" value="Duplicated hybrid motif"/>
    <property type="match status" value="1"/>
</dbReference>
<comment type="caution">
    <text evidence="2">The sequence shown here is derived from an EMBL/GenBank/DDBJ whole genome shotgun (WGS) entry which is preliminary data.</text>
</comment>
<dbReference type="Gene3D" id="2.60.120.430">
    <property type="entry name" value="Galactose-binding lectin"/>
    <property type="match status" value="1"/>
</dbReference>